<feature type="domain" description="Knr4/Smi1-like" evidence="1">
    <location>
        <begin position="250"/>
        <end position="316"/>
    </location>
</feature>
<dbReference type="AlphaFoldDB" id="L8H9F7"/>
<evidence type="ECO:0000313" key="2">
    <source>
        <dbReference type="EMBL" id="ELR22119.1"/>
    </source>
</evidence>
<dbReference type="SUPFAM" id="SSF160631">
    <property type="entry name" value="SMI1/KNR4-like"/>
    <property type="match status" value="1"/>
</dbReference>
<keyword evidence="3" id="KW-1185">Reference proteome</keyword>
<dbReference type="VEuPathDB" id="AmoebaDB:ACA1_159170"/>
<dbReference type="InterPro" id="IPR037883">
    <property type="entry name" value="Knr4/Smi1-like_sf"/>
</dbReference>
<gene>
    <name evidence="2" type="ORF">ACA1_159170</name>
</gene>
<reference evidence="2 3" key="1">
    <citation type="journal article" date="2013" name="Genome Biol.">
        <title>Genome of Acanthamoeba castellanii highlights extensive lateral gene transfer and early evolution of tyrosine kinase signaling.</title>
        <authorList>
            <person name="Clarke M."/>
            <person name="Lohan A.J."/>
            <person name="Liu B."/>
            <person name="Lagkouvardos I."/>
            <person name="Roy S."/>
            <person name="Zafar N."/>
            <person name="Bertelli C."/>
            <person name="Schilde C."/>
            <person name="Kianianmomeni A."/>
            <person name="Burglin T.R."/>
            <person name="Frech C."/>
            <person name="Turcotte B."/>
            <person name="Kopec K.O."/>
            <person name="Synnott J.M."/>
            <person name="Choo C."/>
            <person name="Paponov I."/>
            <person name="Finkler A."/>
            <person name="Soon Heng Tan C."/>
            <person name="Hutchins A.P."/>
            <person name="Weinmeier T."/>
            <person name="Rattei T."/>
            <person name="Chu J.S."/>
            <person name="Gimenez G."/>
            <person name="Irimia M."/>
            <person name="Rigden D.J."/>
            <person name="Fitzpatrick D.A."/>
            <person name="Lorenzo-Morales J."/>
            <person name="Bateman A."/>
            <person name="Chiu C.H."/>
            <person name="Tang P."/>
            <person name="Hegemann P."/>
            <person name="Fromm H."/>
            <person name="Raoult D."/>
            <person name="Greub G."/>
            <person name="Miranda-Saavedra D."/>
            <person name="Chen N."/>
            <person name="Nash P."/>
            <person name="Ginger M.L."/>
            <person name="Horn M."/>
            <person name="Schaap P."/>
            <person name="Caler L."/>
            <person name="Loftus B."/>
        </authorList>
    </citation>
    <scope>NUCLEOTIDE SEQUENCE [LARGE SCALE GENOMIC DNA]</scope>
    <source>
        <strain evidence="2 3">Neff</strain>
    </source>
</reference>
<evidence type="ECO:0000313" key="3">
    <source>
        <dbReference type="Proteomes" id="UP000011083"/>
    </source>
</evidence>
<name>L8H9F7_ACACF</name>
<dbReference type="KEGG" id="acan:ACA1_159170"/>
<sequence>MQGTQVRSEVGWHLKGKHVMTLPLARDSLTLVLNLLEELLRNTFCRGSEAHATTTGTASQKTKHKLDPETVQQRWQALFPYYPELACLDRRVEQWGHLIEELVAAVRTVLWEGGLAGPEEEVEKVALYCARASLAVATRIGSVATSEIHNTQPKARSVPPRAIRKAILDDPSLGSVFKDSHFLWVEPQSLAAQCATVVVEHEVPYHDLNLPDEVVEAIEKKDKAATMRRLLGRIDAILASSMKTPLKLDPVTDKEIWAVEKKFQIDFPPEVRAFLKWNDGVPRDAPGMSKFVKCASLAEIYEAFFYKFGFARLMRW</sequence>
<dbReference type="GeneID" id="14923044"/>
<dbReference type="InterPro" id="IPR018958">
    <property type="entry name" value="Knr4/Smi1-like_dom"/>
</dbReference>
<dbReference type="Proteomes" id="UP000011083">
    <property type="component" value="Unassembled WGS sequence"/>
</dbReference>
<dbReference type="SMART" id="SM00860">
    <property type="entry name" value="SMI1_KNR4"/>
    <property type="match status" value="1"/>
</dbReference>
<protein>
    <recommendedName>
        <fullName evidence="1">Knr4/Smi1-like domain-containing protein</fullName>
    </recommendedName>
</protein>
<proteinExistence type="predicted"/>
<evidence type="ECO:0000259" key="1">
    <source>
        <dbReference type="SMART" id="SM00860"/>
    </source>
</evidence>
<dbReference type="Pfam" id="PF09346">
    <property type="entry name" value="SMI1_KNR4"/>
    <property type="match status" value="1"/>
</dbReference>
<dbReference type="EMBL" id="KB007890">
    <property type="protein sequence ID" value="ELR22119.1"/>
    <property type="molecule type" value="Genomic_DNA"/>
</dbReference>
<organism evidence="2 3">
    <name type="scientific">Acanthamoeba castellanii (strain ATCC 30010 / Neff)</name>
    <dbReference type="NCBI Taxonomy" id="1257118"/>
    <lineage>
        <taxon>Eukaryota</taxon>
        <taxon>Amoebozoa</taxon>
        <taxon>Discosea</taxon>
        <taxon>Longamoebia</taxon>
        <taxon>Centramoebida</taxon>
        <taxon>Acanthamoebidae</taxon>
        <taxon>Acanthamoeba</taxon>
    </lineage>
</organism>
<dbReference type="RefSeq" id="XP_004348577.1">
    <property type="nucleotide sequence ID" value="XM_004348527.1"/>
</dbReference>
<accession>L8H9F7</accession>